<dbReference type="PANTHER" id="PTHR43649:SF12">
    <property type="entry name" value="DIACETYLCHITOBIOSE BINDING PROTEIN DASA"/>
    <property type="match status" value="1"/>
</dbReference>
<keyword evidence="3" id="KW-1185">Reference proteome</keyword>
<accession>C0CJY9</accession>
<dbReference type="HOGENOM" id="CLU_031285_9_2_9"/>
<gene>
    <name evidence="2" type="ORF">RUMHYD_01159</name>
</gene>
<dbReference type="SUPFAM" id="SSF53850">
    <property type="entry name" value="Periplasmic binding protein-like II"/>
    <property type="match status" value="1"/>
</dbReference>
<dbReference type="InterPro" id="IPR006059">
    <property type="entry name" value="SBP"/>
</dbReference>
<sequence>MYKMREGGRNMRKKIVAGIVVLGLLSSAVLNGCSGGEGPEQAAQTESGNPEKPYDGTTLTVLGFSAVTCSAMEEKLPEFTEKTGIQVEFEQLSNDELKNKIAVSMAAGGSDVDAFYFQPFQDLGAYQANGWVEPLDEYFQDDEDFDVEDFLDIPVEQGTRDDGKLYAVPVFDEHYVLYYNKDYFQEAGIEKVPETYEELIETAKKLTDPDKNRYGISMRGDGFASVLTWITVARAYGADYFKDGVCDLTSPEAKKAIEVYQELLKYSPPGYLSKGWSETSDDFAQGIAAMRIDCDTQYTYATDPESSLVADSVGFAVVPKGDVKASGSESGWSLAMSAGSKNKGAAWEFIRWASGKEMDVYAAAQGNFSARESTWENEEVLKTYPEDLVEAVLAVSDPEISDGGTLPDLQYASEARTIVGEALSLAWQGEDYEDALKAASEELQKLYDEQYQ</sequence>
<name>C0CJY9_BLAHS</name>
<dbReference type="InterPro" id="IPR050490">
    <property type="entry name" value="Bact_solute-bd_prot1"/>
</dbReference>
<dbReference type="EMBL" id="ACBZ01000054">
    <property type="protein sequence ID" value="EEG49918.1"/>
    <property type="molecule type" value="Genomic_DNA"/>
</dbReference>
<dbReference type="eggNOG" id="COG1653">
    <property type="taxonomic scope" value="Bacteria"/>
</dbReference>
<feature type="region of interest" description="Disordered" evidence="1">
    <location>
        <begin position="36"/>
        <end position="55"/>
    </location>
</feature>
<organism evidence="2 3">
    <name type="scientific">Blautia hydrogenotrophica (strain DSM 10507 / JCM 14656 / S5a33)</name>
    <name type="common">Ruminococcus hydrogenotrophicus</name>
    <dbReference type="NCBI Taxonomy" id="476272"/>
    <lineage>
        <taxon>Bacteria</taxon>
        <taxon>Bacillati</taxon>
        <taxon>Bacillota</taxon>
        <taxon>Clostridia</taxon>
        <taxon>Lachnospirales</taxon>
        <taxon>Lachnospiraceae</taxon>
        <taxon>Blautia</taxon>
    </lineage>
</organism>
<protein>
    <recommendedName>
        <fullName evidence="4">ABC transporter-binding protein DR_1438</fullName>
    </recommendedName>
</protein>
<dbReference type="PATRIC" id="fig|476272.21.peg.2506"/>
<dbReference type="AlphaFoldDB" id="C0CJY9"/>
<dbReference type="Pfam" id="PF01547">
    <property type="entry name" value="SBP_bac_1"/>
    <property type="match status" value="1"/>
</dbReference>
<reference evidence="2 3" key="1">
    <citation type="submission" date="2009-01" db="EMBL/GenBank/DDBJ databases">
        <authorList>
            <person name="Fulton L."/>
            <person name="Clifton S."/>
            <person name="Fulton B."/>
            <person name="Xu J."/>
            <person name="Minx P."/>
            <person name="Pepin K.H."/>
            <person name="Johnson M."/>
            <person name="Bhonagiri V."/>
            <person name="Nash W.E."/>
            <person name="Mardis E.R."/>
            <person name="Wilson R.K."/>
        </authorList>
    </citation>
    <scope>NUCLEOTIDE SEQUENCE [LARGE SCALE GENOMIC DNA]</scope>
    <source>
        <strain evidence="3">DSM 10507 / JCM 14656 / S5a33</strain>
    </source>
</reference>
<comment type="caution">
    <text evidence="2">The sequence shown here is derived from an EMBL/GenBank/DDBJ whole genome shotgun (WGS) entry which is preliminary data.</text>
</comment>
<dbReference type="Gene3D" id="3.40.190.10">
    <property type="entry name" value="Periplasmic binding protein-like II"/>
    <property type="match status" value="2"/>
</dbReference>
<evidence type="ECO:0000313" key="3">
    <source>
        <dbReference type="Proteomes" id="UP000003100"/>
    </source>
</evidence>
<dbReference type="PANTHER" id="PTHR43649">
    <property type="entry name" value="ARABINOSE-BINDING PROTEIN-RELATED"/>
    <property type="match status" value="1"/>
</dbReference>
<evidence type="ECO:0000313" key="2">
    <source>
        <dbReference type="EMBL" id="EEG49918.1"/>
    </source>
</evidence>
<dbReference type="Proteomes" id="UP000003100">
    <property type="component" value="Unassembled WGS sequence"/>
</dbReference>
<evidence type="ECO:0008006" key="4">
    <source>
        <dbReference type="Google" id="ProtNLM"/>
    </source>
</evidence>
<reference evidence="2 3" key="2">
    <citation type="submission" date="2009-02" db="EMBL/GenBank/DDBJ databases">
        <title>Draft genome sequence of Blautia hydrogenotrophica DSM 10507 (Ruminococcus hydrogenotrophicus DSM 10507).</title>
        <authorList>
            <person name="Sudarsanam P."/>
            <person name="Ley R."/>
            <person name="Guruge J."/>
            <person name="Turnbaugh P.J."/>
            <person name="Mahowald M."/>
            <person name="Liep D."/>
            <person name="Gordon J."/>
        </authorList>
    </citation>
    <scope>NUCLEOTIDE SEQUENCE [LARGE SCALE GENOMIC DNA]</scope>
    <source>
        <strain evidence="3">DSM 10507 / JCM 14656 / S5a33</strain>
    </source>
</reference>
<dbReference type="CDD" id="cd13585">
    <property type="entry name" value="PBP2_TMBP_like"/>
    <property type="match status" value="1"/>
</dbReference>
<proteinExistence type="predicted"/>
<evidence type="ECO:0000256" key="1">
    <source>
        <dbReference type="SAM" id="MobiDB-lite"/>
    </source>
</evidence>